<sequence>MQANSRNSAFYAARNVMPEASAWILGLLLLAGLEPAGDHLFSLCPVSWFWEGGCPGCGLGHSIAYLFRGELLSSWQAHPLGVPALLLLSWRVTGLLAQSRKLYLHHSKL</sequence>
<dbReference type="InterPro" id="IPR021215">
    <property type="entry name" value="DUF2752"/>
</dbReference>
<evidence type="ECO:0000313" key="2">
    <source>
        <dbReference type="Proteomes" id="UP000245466"/>
    </source>
</evidence>
<protein>
    <submittedName>
        <fullName evidence="1">Uncharacterized protein DUF2752</fullName>
    </submittedName>
</protein>
<evidence type="ECO:0000313" key="1">
    <source>
        <dbReference type="EMBL" id="PVY43990.1"/>
    </source>
</evidence>
<dbReference type="Proteomes" id="UP000245466">
    <property type="component" value="Unassembled WGS sequence"/>
</dbReference>
<name>A0A2U1B5Q2_9BACT</name>
<proteinExistence type="predicted"/>
<keyword evidence="2" id="KW-1185">Reference proteome</keyword>
<reference evidence="1 2" key="1">
    <citation type="submission" date="2018-04" db="EMBL/GenBank/DDBJ databases">
        <title>Genomic Encyclopedia of Type Strains, Phase IV (KMG-IV): sequencing the most valuable type-strain genomes for metagenomic binning, comparative biology and taxonomic classification.</title>
        <authorList>
            <person name="Goeker M."/>
        </authorList>
    </citation>
    <scope>NUCLEOTIDE SEQUENCE [LARGE SCALE GENOMIC DNA]</scope>
    <source>
        <strain evidence="1 2">DSM 100231</strain>
    </source>
</reference>
<dbReference type="Pfam" id="PF10825">
    <property type="entry name" value="DUF2752"/>
    <property type="match status" value="1"/>
</dbReference>
<comment type="caution">
    <text evidence="1">The sequence shown here is derived from an EMBL/GenBank/DDBJ whole genome shotgun (WGS) entry which is preliminary data.</text>
</comment>
<dbReference type="AlphaFoldDB" id="A0A2U1B5Q2"/>
<dbReference type="RefSeq" id="WP_243409376.1">
    <property type="nucleotide sequence ID" value="NZ_QEKI01000001.1"/>
</dbReference>
<organism evidence="1 2">
    <name type="scientific">Pontibacter virosus</name>
    <dbReference type="NCBI Taxonomy" id="1765052"/>
    <lineage>
        <taxon>Bacteria</taxon>
        <taxon>Pseudomonadati</taxon>
        <taxon>Bacteroidota</taxon>
        <taxon>Cytophagia</taxon>
        <taxon>Cytophagales</taxon>
        <taxon>Hymenobacteraceae</taxon>
        <taxon>Pontibacter</taxon>
    </lineage>
</organism>
<dbReference type="EMBL" id="QEKI01000001">
    <property type="protein sequence ID" value="PVY43990.1"/>
    <property type="molecule type" value="Genomic_DNA"/>
</dbReference>
<gene>
    <name evidence="1" type="ORF">C8E01_101352</name>
</gene>
<accession>A0A2U1B5Q2</accession>